<dbReference type="FunFam" id="1.25.10.10:FF:002056">
    <property type="entry name" value="AP complex subunit beta"/>
    <property type="match status" value="1"/>
</dbReference>
<dbReference type="GO" id="GO:0005737">
    <property type="term" value="C:cytoplasm"/>
    <property type="evidence" value="ECO:0007669"/>
    <property type="project" value="UniProtKB-ARBA"/>
</dbReference>
<reference evidence="9 10" key="1">
    <citation type="journal article" date="2021" name="BMC Biol.">
        <title>Horizontally acquired antibacterial genes associated with adaptive radiation of ladybird beetles.</title>
        <authorList>
            <person name="Li H.S."/>
            <person name="Tang X.F."/>
            <person name="Huang Y.H."/>
            <person name="Xu Z.Y."/>
            <person name="Chen M.L."/>
            <person name="Du X.Y."/>
            <person name="Qiu B.Y."/>
            <person name="Chen P.T."/>
            <person name="Zhang W."/>
            <person name="Slipinski A."/>
            <person name="Escalona H.E."/>
            <person name="Waterhouse R.M."/>
            <person name="Zwick A."/>
            <person name="Pang H."/>
        </authorList>
    </citation>
    <scope>NUCLEOTIDE SEQUENCE [LARGE SCALE GENOMIC DNA]</scope>
    <source>
        <strain evidence="9">SYSU2018</strain>
    </source>
</reference>
<dbReference type="PANTHER" id="PTHR11134">
    <property type="entry name" value="ADAPTOR COMPLEX SUBUNIT BETA FAMILY MEMBER"/>
    <property type="match status" value="1"/>
</dbReference>
<dbReference type="FunFam" id="1.25.10.10:FF:001508">
    <property type="entry name" value="AP-2 complex subunit beta-like Protein"/>
    <property type="match status" value="1"/>
</dbReference>
<evidence type="ECO:0000313" key="9">
    <source>
        <dbReference type="EMBL" id="KAL3270470.1"/>
    </source>
</evidence>
<keyword evidence="2 6" id="KW-0813">Transport</keyword>
<keyword evidence="3 6" id="KW-0653">Protein transport</keyword>
<evidence type="ECO:0000256" key="3">
    <source>
        <dbReference type="ARBA" id="ARBA00022927"/>
    </source>
</evidence>
<dbReference type="Gene3D" id="1.25.10.10">
    <property type="entry name" value="Leucine-rich Repeat Variant"/>
    <property type="match status" value="1"/>
</dbReference>
<dbReference type="SUPFAM" id="SSF48371">
    <property type="entry name" value="ARM repeat"/>
    <property type="match status" value="1"/>
</dbReference>
<sequence length="913" mass="101066">MTDSKYFTTTKKGEIFELKSELNNDKKEKKKEAVKKVIASMTVGKDVSALFPDVVNCMQTDNLELKKLVYLYLMNYAKSQPDMAIMAVNTFVKDCEDPNPLIRALAVRTMGCIRVDKITEYLCEPLRKCLKDEDPYVRKTAAVCVAKLYDISSGLVEDQGFLDQLKELLSDSNPMVVANAVAALSEINESSPTGQPLVELNASTINKLLTALNECTEWGQVFILDSLSNYNPKDDREAQSICERITPRLAHANAAVVLSAVKVLMKMMEILAADTEFCAGLSKKLAPPLVTLLSSEPEVQYVALRNINLIVQKKPDILKHEMKVFFVKYNDPIYVKLEKLDIMIRLASQANIAQVLSELKEYATEVDVDFVRKAVRAIGRCAIKVEPSAERCVSTLLDLIQTKVNYVVQEAIVVIKDIFRKYPNKYESIISTLCENLDTLDEPEARASMVWIIGEYAERIDNADELLDSFLEGFADENAQVQLQLLTAVVKLFLKRPAHTQALVQHVLSLATQDSDNPDLRDRGFIYWRLLSTDPAAAKEVVLADKPLISEETDLLEPTLLDELICHISSLASVYHKPPTAFVEGRSAGIRKTLPAAKPGVEETVREATVIPSQESLIGDLLSMDIGSTIPQVPVAQPANNVDLLGGDLDILLTGPGPDLSGGVQPSTTGLLGDIFMSTAPVKFNPPKTCWLPADKGKGLELFGTFSRRAGQMAMELTITNKAMQAMNGFAIQFNKNSFGISPAQPMNVGNVPPGQSLEYRLLLNTSGPVQRMDPLNTLQVAMKNNVDVFYYACQIPMQILFTEDGTLDKRVFLTTWRDIPSANEVQYTLNDIKGTADMISSKMTQSNIFTIAKRNVEGQDMLYQSLKLTNNIWVLLELKLTPGATTATLSLKSRSVEVAPFVFQSYDSILKA</sequence>
<proteinExistence type="inferred from homology"/>
<dbReference type="PIRSF" id="PIRSF002291">
    <property type="entry name" value="AP_complex_beta"/>
    <property type="match status" value="1"/>
</dbReference>
<dbReference type="InterPro" id="IPR012295">
    <property type="entry name" value="TBP_dom_sf"/>
</dbReference>
<evidence type="ECO:0000313" key="10">
    <source>
        <dbReference type="Proteomes" id="UP001516400"/>
    </source>
</evidence>
<dbReference type="InterPro" id="IPR002553">
    <property type="entry name" value="Clathrin/coatomer_adapt-like_N"/>
</dbReference>
<keyword evidence="10" id="KW-1185">Reference proteome</keyword>
<evidence type="ECO:0000256" key="4">
    <source>
        <dbReference type="ARBA" id="ARBA00023136"/>
    </source>
</evidence>
<evidence type="ECO:0000259" key="7">
    <source>
        <dbReference type="SMART" id="SM00809"/>
    </source>
</evidence>
<comment type="subcellular location">
    <subcellularLocation>
        <location evidence="5">Endomembrane system</location>
        <topology evidence="5">Peripheral membrane protein</topology>
        <orientation evidence="5">Cytoplasmic side</orientation>
    </subcellularLocation>
</comment>
<dbReference type="GO" id="GO:0012505">
    <property type="term" value="C:endomembrane system"/>
    <property type="evidence" value="ECO:0007669"/>
    <property type="project" value="UniProtKB-SubCell"/>
</dbReference>
<dbReference type="InterPro" id="IPR016024">
    <property type="entry name" value="ARM-type_fold"/>
</dbReference>
<dbReference type="InterPro" id="IPR008152">
    <property type="entry name" value="Clathrin_a/b/g-adaptin_app_Ig"/>
</dbReference>
<dbReference type="Proteomes" id="UP001516400">
    <property type="component" value="Unassembled WGS sequence"/>
</dbReference>
<dbReference type="Pfam" id="PF02883">
    <property type="entry name" value="Alpha_adaptinC2"/>
    <property type="match status" value="1"/>
</dbReference>
<feature type="domain" description="Clathrin adaptor alpha/beta/gamma-adaptin appendage Ig-like subdomain" evidence="7">
    <location>
        <begin position="687"/>
        <end position="793"/>
    </location>
</feature>
<dbReference type="SMART" id="SM01020">
    <property type="entry name" value="B2-adapt-app_C"/>
    <property type="match status" value="1"/>
</dbReference>
<dbReference type="EMBL" id="JABFTP020000042">
    <property type="protein sequence ID" value="KAL3270470.1"/>
    <property type="molecule type" value="Genomic_DNA"/>
</dbReference>
<name>A0ABD2MWB5_9CUCU</name>
<dbReference type="FunFam" id="3.30.310.10:FF:000003">
    <property type="entry name" value="AP complex subunit beta"/>
    <property type="match status" value="1"/>
</dbReference>
<dbReference type="InterPro" id="IPR016342">
    <property type="entry name" value="AP_complex_bsu_1_2_4"/>
</dbReference>
<dbReference type="Pfam" id="PF09066">
    <property type="entry name" value="B2-adapt-app_C"/>
    <property type="match status" value="1"/>
</dbReference>
<dbReference type="SUPFAM" id="SSF49348">
    <property type="entry name" value="Clathrin adaptor appendage domain"/>
    <property type="match status" value="1"/>
</dbReference>
<dbReference type="InterPro" id="IPR009028">
    <property type="entry name" value="Coatomer/calthrin_app_sub_C"/>
</dbReference>
<dbReference type="InterPro" id="IPR011989">
    <property type="entry name" value="ARM-like"/>
</dbReference>
<comment type="similarity">
    <text evidence="1 6">Belongs to the adaptor complexes large subunit family.</text>
</comment>
<evidence type="ECO:0000256" key="5">
    <source>
        <dbReference type="ARBA" id="ARBA00029433"/>
    </source>
</evidence>
<dbReference type="Pfam" id="PF01602">
    <property type="entry name" value="Adaptin_N"/>
    <property type="match status" value="1"/>
</dbReference>
<evidence type="ECO:0000259" key="8">
    <source>
        <dbReference type="SMART" id="SM01020"/>
    </source>
</evidence>
<dbReference type="Gene3D" id="3.30.310.10">
    <property type="entry name" value="TATA-Binding Protein"/>
    <property type="match status" value="1"/>
</dbReference>
<comment type="caution">
    <text evidence="9">The sequence shown here is derived from an EMBL/GenBank/DDBJ whole genome shotgun (WGS) entry which is preliminary data.</text>
</comment>
<dbReference type="InterPro" id="IPR026739">
    <property type="entry name" value="AP_beta"/>
</dbReference>
<dbReference type="InterPro" id="IPR015151">
    <property type="entry name" value="B-adaptin_app_sub_C"/>
</dbReference>
<gene>
    <name evidence="9" type="ORF">HHI36_021017</name>
</gene>
<evidence type="ECO:0000256" key="1">
    <source>
        <dbReference type="ARBA" id="ARBA00006613"/>
    </source>
</evidence>
<organism evidence="9 10">
    <name type="scientific">Cryptolaemus montrouzieri</name>
    <dbReference type="NCBI Taxonomy" id="559131"/>
    <lineage>
        <taxon>Eukaryota</taxon>
        <taxon>Metazoa</taxon>
        <taxon>Ecdysozoa</taxon>
        <taxon>Arthropoda</taxon>
        <taxon>Hexapoda</taxon>
        <taxon>Insecta</taxon>
        <taxon>Pterygota</taxon>
        <taxon>Neoptera</taxon>
        <taxon>Endopterygota</taxon>
        <taxon>Coleoptera</taxon>
        <taxon>Polyphaga</taxon>
        <taxon>Cucujiformia</taxon>
        <taxon>Coccinelloidea</taxon>
        <taxon>Coccinellidae</taxon>
        <taxon>Scymninae</taxon>
        <taxon>Scymnini</taxon>
        <taxon>Cryptolaemus</taxon>
    </lineage>
</organism>
<dbReference type="GO" id="GO:0015031">
    <property type="term" value="P:protein transport"/>
    <property type="evidence" value="ECO:0007669"/>
    <property type="project" value="UniProtKB-KW"/>
</dbReference>
<evidence type="ECO:0000256" key="2">
    <source>
        <dbReference type="ARBA" id="ARBA00022448"/>
    </source>
</evidence>
<accession>A0ABD2MWB5</accession>
<dbReference type="InterPro" id="IPR013037">
    <property type="entry name" value="Clathrin_b-adaptin_app_Ig-like"/>
</dbReference>
<dbReference type="SUPFAM" id="SSF55711">
    <property type="entry name" value="Subdomain of clathrin and coatomer appendage domain"/>
    <property type="match status" value="1"/>
</dbReference>
<evidence type="ECO:0000256" key="6">
    <source>
        <dbReference type="PIRNR" id="PIRNR002291"/>
    </source>
</evidence>
<dbReference type="FunFam" id="2.60.40.1150:FF:000001">
    <property type="entry name" value="AP complex subunit beta"/>
    <property type="match status" value="1"/>
</dbReference>
<keyword evidence="4 6" id="KW-0472">Membrane</keyword>
<feature type="domain" description="Beta-adaptin appendage C-terminal subdomain" evidence="8">
    <location>
        <begin position="802"/>
        <end position="912"/>
    </location>
</feature>
<dbReference type="SMART" id="SM00809">
    <property type="entry name" value="Alpha_adaptinC2"/>
    <property type="match status" value="1"/>
</dbReference>
<dbReference type="InterPro" id="IPR013041">
    <property type="entry name" value="Clathrin_app_Ig-like_sf"/>
</dbReference>
<dbReference type="Gene3D" id="2.60.40.1150">
    <property type="match status" value="1"/>
</dbReference>
<dbReference type="AlphaFoldDB" id="A0ABD2MWB5"/>
<protein>
    <recommendedName>
        <fullName evidence="6">AP complex subunit beta</fullName>
    </recommendedName>
</protein>